<dbReference type="Proteomes" id="UP000499080">
    <property type="component" value="Unassembled WGS sequence"/>
</dbReference>
<proteinExistence type="predicted"/>
<protein>
    <submittedName>
        <fullName evidence="1">Uncharacterized protein</fullName>
    </submittedName>
</protein>
<name>A0A4Y2GGZ5_ARAVE</name>
<comment type="caution">
    <text evidence="1">The sequence shown here is derived from an EMBL/GenBank/DDBJ whole genome shotgun (WGS) entry which is preliminary data.</text>
</comment>
<keyword evidence="2" id="KW-1185">Reference proteome</keyword>
<sequence length="89" mass="9987">MSGPAAAVVVSDSLDLAPSDYHLFQHLKRFLARQHFPSDELQIDGCQRLSPLSGAGFLRHRYTEIDTSFKSGGSYVEGYLKECCFNKFQ</sequence>
<reference evidence="1 2" key="1">
    <citation type="journal article" date="2019" name="Sci. Rep.">
        <title>Orb-weaving spider Araneus ventricosus genome elucidates the spidroin gene catalogue.</title>
        <authorList>
            <person name="Kono N."/>
            <person name="Nakamura H."/>
            <person name="Ohtoshi R."/>
            <person name="Moran D.A.P."/>
            <person name="Shinohara A."/>
            <person name="Yoshida Y."/>
            <person name="Fujiwara M."/>
            <person name="Mori M."/>
            <person name="Tomita M."/>
            <person name="Arakawa K."/>
        </authorList>
    </citation>
    <scope>NUCLEOTIDE SEQUENCE [LARGE SCALE GENOMIC DNA]</scope>
</reference>
<evidence type="ECO:0000313" key="2">
    <source>
        <dbReference type="Proteomes" id="UP000499080"/>
    </source>
</evidence>
<organism evidence="1 2">
    <name type="scientific">Araneus ventricosus</name>
    <name type="common">Orbweaver spider</name>
    <name type="synonym">Epeira ventricosa</name>
    <dbReference type="NCBI Taxonomy" id="182803"/>
    <lineage>
        <taxon>Eukaryota</taxon>
        <taxon>Metazoa</taxon>
        <taxon>Ecdysozoa</taxon>
        <taxon>Arthropoda</taxon>
        <taxon>Chelicerata</taxon>
        <taxon>Arachnida</taxon>
        <taxon>Araneae</taxon>
        <taxon>Araneomorphae</taxon>
        <taxon>Entelegynae</taxon>
        <taxon>Araneoidea</taxon>
        <taxon>Araneidae</taxon>
        <taxon>Araneus</taxon>
    </lineage>
</organism>
<gene>
    <name evidence="1" type="ORF">AVEN_77105_1</name>
</gene>
<dbReference type="EMBL" id="BGPR01099494">
    <property type="protein sequence ID" value="GBM52873.1"/>
    <property type="molecule type" value="Genomic_DNA"/>
</dbReference>
<evidence type="ECO:0000313" key="1">
    <source>
        <dbReference type="EMBL" id="GBM52873.1"/>
    </source>
</evidence>
<accession>A0A4Y2GGZ5</accession>
<dbReference type="AlphaFoldDB" id="A0A4Y2GGZ5"/>